<dbReference type="Gene3D" id="3.30.70.240">
    <property type="match status" value="1"/>
</dbReference>
<dbReference type="Pfam" id="PF03144">
    <property type="entry name" value="GTP_EFTU_D2"/>
    <property type="match status" value="1"/>
</dbReference>
<dbReference type="InterPro" id="IPR047043">
    <property type="entry name" value="BipA_III"/>
</dbReference>
<feature type="domain" description="Tr-type G" evidence="2">
    <location>
        <begin position="142"/>
        <end position="343"/>
    </location>
</feature>
<dbReference type="FunFam" id="2.40.50.250:FF:000001">
    <property type="entry name" value="GTP-binding protein TypA"/>
    <property type="match status" value="1"/>
</dbReference>
<dbReference type="NCBIfam" id="TIGR01394">
    <property type="entry name" value="TypA_BipA"/>
    <property type="match status" value="1"/>
</dbReference>
<dbReference type="InterPro" id="IPR005225">
    <property type="entry name" value="Small_GTP-bd"/>
</dbReference>
<dbReference type="GO" id="GO:1990904">
    <property type="term" value="C:ribonucleoprotein complex"/>
    <property type="evidence" value="ECO:0007669"/>
    <property type="project" value="TreeGrafter"/>
</dbReference>
<dbReference type="InterPro" id="IPR042116">
    <property type="entry name" value="TypA/BipA_C"/>
</dbReference>
<dbReference type="InterPro" id="IPR047041">
    <property type="entry name" value="BipA_GTP-bd_dom"/>
</dbReference>
<dbReference type="PROSITE" id="PS51722">
    <property type="entry name" value="G_TR_2"/>
    <property type="match status" value="1"/>
</dbReference>
<evidence type="ECO:0000256" key="1">
    <source>
        <dbReference type="SAM" id="Phobius"/>
    </source>
</evidence>
<dbReference type="PANTHER" id="PTHR42908:SF8">
    <property type="entry name" value="TR-TYPE G DOMAIN-CONTAINING PROTEIN"/>
    <property type="match status" value="1"/>
</dbReference>
<evidence type="ECO:0000313" key="3">
    <source>
        <dbReference type="EMBL" id="CAD8705751.1"/>
    </source>
</evidence>
<sequence>MVKMAGKEYSPKLSHVAVGCFAACFGLMAALWTWPAYVTYRGRVRHVSQFCLVRGGSNATGCVRVELLYEFECDDDPASAGLQTRTDSTAAAAAVPAGDGGGGGTGGGGFAARRWFHASVAGSNSASDGDGAGDDSAAAKATGVRNFAIIAHVDHGKTTLLDTLMTMGSQTVATERLMDNNALEKERGITISSKYTSFPWRACVLNAVDTPGHADFGGEVERVLDMVDGCLLLVDATEGPMAQTKFVLGKALQKGLMPIVVMNKVDRENVTEAGCAEVESRLFDLFAAMGASDEQLDFATVYASAREGVASLDLDEAQRMCREGGGDMQPLLDVLLERVPPPPGSPDDEFSMLVSMIEHDSFVGRLVTGRVATGRMKVGDRVKAMRRATGEEVPGADPPKEREIGRVTKLFTSHGGVRVPLESAAAGDIVSVAGLNLATVTDTVASLAVLEPLAASPIDPPTLKMTFGVNDSRLGGREGKNLTGRTIWDRLIAEAETNVALRVLQVEGGSGDKFEVQGRGELHLGVLIENMRREKFELSISPPVVLYKTDPETGKKLEPLEEVVAEVDEEHVGGVIEALSLRKGELTDMVMGGGEGGKTRLCFLCPSRGLIGFRAIFINETRGTGVMHRSFHSYGDYRGSMDRMRKGAIISTATGVTTLYALGMLESRGTLFVGPKVDVYEGMIIGENSREETMEVNPTKEKKLTNMRASGNDETVRLTPPRAISLEEAIGYVQADELIEVTPTAIRLRKAELDSNKRKSTARKGGQE</sequence>
<dbReference type="AlphaFoldDB" id="A0A7S0SFN1"/>
<dbReference type="InterPro" id="IPR031157">
    <property type="entry name" value="G_TR_CS"/>
</dbReference>
<dbReference type="Pfam" id="PF00009">
    <property type="entry name" value="GTP_EFTU"/>
    <property type="match status" value="1"/>
</dbReference>
<dbReference type="InterPro" id="IPR004161">
    <property type="entry name" value="EFTu-like_2"/>
</dbReference>
<protein>
    <recommendedName>
        <fullName evidence="2">Tr-type G domain-containing protein</fullName>
    </recommendedName>
</protein>
<dbReference type="Gene3D" id="2.40.50.250">
    <property type="entry name" value="bipa protein"/>
    <property type="match status" value="1"/>
</dbReference>
<gene>
    <name evidence="3" type="ORF">MANT1106_LOCUS8434</name>
</gene>
<dbReference type="InterPro" id="IPR035647">
    <property type="entry name" value="EFG_III/V"/>
</dbReference>
<dbReference type="CDD" id="cd16263">
    <property type="entry name" value="BipA_III"/>
    <property type="match status" value="1"/>
</dbReference>
<dbReference type="InterPro" id="IPR009000">
    <property type="entry name" value="Transl_B-barrel_sf"/>
</dbReference>
<dbReference type="PROSITE" id="PS00301">
    <property type="entry name" value="G_TR_1"/>
    <property type="match status" value="1"/>
</dbReference>
<keyword evidence="1" id="KW-0472">Membrane</keyword>
<dbReference type="PRINTS" id="PR00315">
    <property type="entry name" value="ELONGATNFCT"/>
</dbReference>
<dbReference type="PANTHER" id="PTHR42908">
    <property type="entry name" value="TRANSLATION ELONGATION FACTOR-RELATED"/>
    <property type="match status" value="1"/>
</dbReference>
<feature type="transmembrane region" description="Helical" evidence="1">
    <location>
        <begin position="12"/>
        <end position="34"/>
    </location>
</feature>
<dbReference type="Gene3D" id="2.40.30.10">
    <property type="entry name" value="Translation factors"/>
    <property type="match status" value="1"/>
</dbReference>
<proteinExistence type="predicted"/>
<accession>A0A7S0SFN1</accession>
<evidence type="ECO:0000259" key="2">
    <source>
        <dbReference type="PROSITE" id="PS51722"/>
    </source>
</evidence>
<dbReference type="CDD" id="cd03691">
    <property type="entry name" value="BipA_TypA_II"/>
    <property type="match status" value="1"/>
</dbReference>
<dbReference type="InterPro" id="IPR047042">
    <property type="entry name" value="BipA_II"/>
</dbReference>
<dbReference type="CDD" id="cd01891">
    <property type="entry name" value="TypA_BipA"/>
    <property type="match status" value="1"/>
</dbReference>
<dbReference type="CDD" id="cd03710">
    <property type="entry name" value="BipA_TypA_C"/>
    <property type="match status" value="1"/>
</dbReference>
<dbReference type="Pfam" id="PF00679">
    <property type="entry name" value="EFG_C"/>
    <property type="match status" value="1"/>
</dbReference>
<dbReference type="InterPro" id="IPR027417">
    <property type="entry name" value="P-loop_NTPase"/>
</dbReference>
<dbReference type="GO" id="GO:0003924">
    <property type="term" value="F:GTPase activity"/>
    <property type="evidence" value="ECO:0007669"/>
    <property type="project" value="InterPro"/>
</dbReference>
<reference evidence="3" key="1">
    <citation type="submission" date="2021-01" db="EMBL/GenBank/DDBJ databases">
        <authorList>
            <person name="Corre E."/>
            <person name="Pelletier E."/>
            <person name="Niang G."/>
            <person name="Scheremetjew M."/>
            <person name="Finn R."/>
            <person name="Kale V."/>
            <person name="Holt S."/>
            <person name="Cochrane G."/>
            <person name="Meng A."/>
            <person name="Brown T."/>
            <person name="Cohen L."/>
        </authorList>
    </citation>
    <scope>NUCLEOTIDE SEQUENCE</scope>
    <source>
        <strain evidence="3">SL-175</strain>
    </source>
</reference>
<dbReference type="Gene3D" id="3.30.70.870">
    <property type="entry name" value="Elongation Factor G (Translational Gtpase), domain 3"/>
    <property type="match status" value="1"/>
</dbReference>
<dbReference type="SUPFAM" id="SSF50447">
    <property type="entry name" value="Translation proteins"/>
    <property type="match status" value="1"/>
</dbReference>
<dbReference type="InterPro" id="IPR006298">
    <property type="entry name" value="BipA"/>
</dbReference>
<keyword evidence="1" id="KW-0812">Transmembrane</keyword>
<dbReference type="InterPro" id="IPR000795">
    <property type="entry name" value="T_Tr_GTP-bd_dom"/>
</dbReference>
<dbReference type="Gene3D" id="3.40.50.300">
    <property type="entry name" value="P-loop containing nucleotide triphosphate hydrolases"/>
    <property type="match status" value="1"/>
</dbReference>
<dbReference type="EMBL" id="HBFC01014378">
    <property type="protein sequence ID" value="CAD8705751.1"/>
    <property type="molecule type" value="Transcribed_RNA"/>
</dbReference>
<dbReference type="GO" id="GO:0005525">
    <property type="term" value="F:GTP binding"/>
    <property type="evidence" value="ECO:0007669"/>
    <property type="project" value="InterPro"/>
</dbReference>
<keyword evidence="1" id="KW-1133">Transmembrane helix</keyword>
<dbReference type="GO" id="GO:0005829">
    <property type="term" value="C:cytosol"/>
    <property type="evidence" value="ECO:0007669"/>
    <property type="project" value="TreeGrafter"/>
</dbReference>
<name>A0A7S0SFN1_9CHLO</name>
<dbReference type="InterPro" id="IPR035651">
    <property type="entry name" value="BipA_V"/>
</dbReference>
<dbReference type="SUPFAM" id="SSF52540">
    <property type="entry name" value="P-loop containing nucleoside triphosphate hydrolases"/>
    <property type="match status" value="1"/>
</dbReference>
<dbReference type="Pfam" id="PF21018">
    <property type="entry name" value="BipA_C"/>
    <property type="match status" value="1"/>
</dbReference>
<dbReference type="FunFam" id="3.30.70.240:FF:000002">
    <property type="entry name" value="GTP-binding protein TypA"/>
    <property type="match status" value="1"/>
</dbReference>
<dbReference type="InterPro" id="IPR000640">
    <property type="entry name" value="EFG_V-like"/>
</dbReference>
<dbReference type="InterPro" id="IPR048876">
    <property type="entry name" value="BipA_C"/>
</dbReference>
<dbReference type="SUPFAM" id="SSF54980">
    <property type="entry name" value="EF-G C-terminal domain-like"/>
    <property type="match status" value="2"/>
</dbReference>
<organism evidence="3">
    <name type="scientific">Mantoniella antarctica</name>
    <dbReference type="NCBI Taxonomy" id="81844"/>
    <lineage>
        <taxon>Eukaryota</taxon>
        <taxon>Viridiplantae</taxon>
        <taxon>Chlorophyta</taxon>
        <taxon>Mamiellophyceae</taxon>
        <taxon>Mamiellales</taxon>
        <taxon>Mamiellaceae</taxon>
        <taxon>Mantoniella</taxon>
    </lineage>
</organism>
<dbReference type="NCBIfam" id="TIGR00231">
    <property type="entry name" value="small_GTP"/>
    <property type="match status" value="1"/>
</dbReference>